<organism evidence="1 2">
    <name type="scientific">Candidatus Sungiibacteriota bacterium</name>
    <dbReference type="NCBI Taxonomy" id="2750080"/>
    <lineage>
        <taxon>Bacteria</taxon>
        <taxon>Candidatus Sungiibacteriota</taxon>
    </lineage>
</organism>
<dbReference type="InterPro" id="IPR007405">
    <property type="entry name" value="Phage_KVP40_Orf299"/>
</dbReference>
<dbReference type="Proteomes" id="UP000704960">
    <property type="component" value="Unassembled WGS sequence"/>
</dbReference>
<evidence type="ECO:0008006" key="3">
    <source>
        <dbReference type="Google" id="ProtNLM"/>
    </source>
</evidence>
<dbReference type="PANTHER" id="PTHR39961">
    <property type="entry name" value="HYPOTHETICAL CYTOSOLIC PROTEIN"/>
    <property type="match status" value="1"/>
</dbReference>
<dbReference type="EMBL" id="JACQMJ010000004">
    <property type="protein sequence ID" value="MBI4132117.1"/>
    <property type="molecule type" value="Genomic_DNA"/>
</dbReference>
<accession>A0A933DSQ9</accession>
<dbReference type="Pfam" id="PF04308">
    <property type="entry name" value="RNaseH_like"/>
    <property type="match status" value="1"/>
</dbReference>
<protein>
    <recommendedName>
        <fullName evidence="3">DUF458 domain-containing protein</fullName>
    </recommendedName>
</protein>
<dbReference type="PANTHER" id="PTHR39961:SF1">
    <property type="entry name" value="DUF458 DOMAIN-CONTAINING PROTEIN"/>
    <property type="match status" value="1"/>
</dbReference>
<sequence>MAEMTQFHSWSKGTLTLGRVFEEITAYIRSQPERSYQIIVGSDSAARNPVPLVTAVTVRRIGNGAVHFWVTSEKKSFHTLRDRITGEALQSITLAQEIRSGLREKLGEEFLWDGKIEVHIDVGVNGPTRDLIDQVVGMVKGFGFAAVIKPGSFGASQVADLHT</sequence>
<gene>
    <name evidence="1" type="ORF">HY474_00625</name>
</gene>
<reference evidence="1" key="1">
    <citation type="submission" date="2020-07" db="EMBL/GenBank/DDBJ databases">
        <title>Huge and variable diversity of episymbiotic CPR bacteria and DPANN archaea in groundwater ecosystems.</title>
        <authorList>
            <person name="He C.Y."/>
            <person name="Keren R."/>
            <person name="Whittaker M."/>
            <person name="Farag I.F."/>
            <person name="Doudna J."/>
            <person name="Cate J.H.D."/>
            <person name="Banfield J.F."/>
        </authorList>
    </citation>
    <scope>NUCLEOTIDE SEQUENCE</scope>
    <source>
        <strain evidence="1">NC_groundwater_1226_Ag_S-0.1um_59_124</strain>
    </source>
</reference>
<comment type="caution">
    <text evidence="1">The sequence shown here is derived from an EMBL/GenBank/DDBJ whole genome shotgun (WGS) entry which is preliminary data.</text>
</comment>
<name>A0A933DSQ9_9BACT</name>
<evidence type="ECO:0000313" key="2">
    <source>
        <dbReference type="Proteomes" id="UP000704960"/>
    </source>
</evidence>
<proteinExistence type="predicted"/>
<evidence type="ECO:0000313" key="1">
    <source>
        <dbReference type="EMBL" id="MBI4132117.1"/>
    </source>
</evidence>
<dbReference type="AlphaFoldDB" id="A0A933DSQ9"/>